<reference evidence="6" key="1">
    <citation type="submission" date="2022-07" db="EMBL/GenBank/DDBJ databases">
        <title>Phylogenomic reconstructions and comparative analyses of Kickxellomycotina fungi.</title>
        <authorList>
            <person name="Reynolds N.K."/>
            <person name="Stajich J.E."/>
            <person name="Barry K."/>
            <person name="Grigoriev I.V."/>
            <person name="Crous P."/>
            <person name="Smith M.E."/>
        </authorList>
    </citation>
    <scope>NUCLEOTIDE SEQUENCE</scope>
    <source>
        <strain evidence="6">RSA 1196</strain>
    </source>
</reference>
<comment type="similarity">
    <text evidence="1">Belongs to the pseudouridine synthase TruD family.</text>
</comment>
<feature type="region of interest" description="Disordered" evidence="4">
    <location>
        <begin position="240"/>
        <end position="287"/>
    </location>
</feature>
<gene>
    <name evidence="6" type="primary">PUS7</name>
    <name evidence="6" type="ORF">IWQ62_002431</name>
</gene>
<dbReference type="GO" id="GO:0001522">
    <property type="term" value="P:pseudouridine synthesis"/>
    <property type="evidence" value="ECO:0007669"/>
    <property type="project" value="InterPro"/>
</dbReference>
<dbReference type="PROSITE" id="PS50984">
    <property type="entry name" value="TRUD"/>
    <property type="match status" value="1"/>
</dbReference>
<dbReference type="AlphaFoldDB" id="A0A9W8AWR1"/>
<accession>A0A9W8AWR1</accession>
<feature type="compositionally biased region" description="Basic and acidic residues" evidence="4">
    <location>
        <begin position="244"/>
        <end position="257"/>
    </location>
</feature>
<keyword evidence="2" id="KW-0819">tRNA processing</keyword>
<dbReference type="Proteomes" id="UP001150925">
    <property type="component" value="Unassembled WGS sequence"/>
</dbReference>
<comment type="caution">
    <text evidence="6">The sequence shown here is derived from an EMBL/GenBank/DDBJ whole genome shotgun (WGS) entry which is preliminary data.</text>
</comment>
<dbReference type="Gene3D" id="3.30.2350.20">
    <property type="entry name" value="TruD, catalytic domain"/>
    <property type="match status" value="2"/>
</dbReference>
<dbReference type="InterPro" id="IPR001656">
    <property type="entry name" value="PsdUridine_synth_TruD"/>
</dbReference>
<feature type="region of interest" description="Disordered" evidence="4">
    <location>
        <begin position="118"/>
        <end position="168"/>
    </location>
</feature>
<dbReference type="EC" id="5.4.99.27" evidence="6"/>
<dbReference type="GO" id="GO:0005634">
    <property type="term" value="C:nucleus"/>
    <property type="evidence" value="ECO:0007669"/>
    <property type="project" value="TreeGrafter"/>
</dbReference>
<feature type="compositionally biased region" description="Basic and acidic residues" evidence="4">
    <location>
        <begin position="1"/>
        <end position="29"/>
    </location>
</feature>
<name>A0A9W8AWR1_9FUNG</name>
<dbReference type="NCBIfam" id="TIGR00094">
    <property type="entry name" value="tRNA_TruD_broad"/>
    <property type="match status" value="1"/>
</dbReference>
<dbReference type="PANTHER" id="PTHR13326">
    <property type="entry name" value="TRNA PSEUDOURIDINE SYNTHASE D"/>
    <property type="match status" value="1"/>
</dbReference>
<evidence type="ECO:0000313" key="6">
    <source>
        <dbReference type="EMBL" id="KAJ1966414.1"/>
    </source>
</evidence>
<evidence type="ECO:0000256" key="4">
    <source>
        <dbReference type="SAM" id="MobiDB-lite"/>
    </source>
</evidence>
<dbReference type="InterPro" id="IPR042214">
    <property type="entry name" value="TruD_catalytic"/>
</dbReference>
<organism evidence="6 7">
    <name type="scientific">Dispira parvispora</name>
    <dbReference type="NCBI Taxonomy" id="1520584"/>
    <lineage>
        <taxon>Eukaryota</taxon>
        <taxon>Fungi</taxon>
        <taxon>Fungi incertae sedis</taxon>
        <taxon>Zoopagomycota</taxon>
        <taxon>Kickxellomycotina</taxon>
        <taxon>Dimargaritomycetes</taxon>
        <taxon>Dimargaritales</taxon>
        <taxon>Dimargaritaceae</taxon>
        <taxon>Dispira</taxon>
    </lineage>
</organism>
<evidence type="ECO:0000259" key="5">
    <source>
        <dbReference type="PROSITE" id="PS50984"/>
    </source>
</evidence>
<evidence type="ECO:0000256" key="2">
    <source>
        <dbReference type="ARBA" id="ARBA00022694"/>
    </source>
</evidence>
<dbReference type="CDD" id="cd02576">
    <property type="entry name" value="PseudoU_synth_ScPUS7"/>
    <property type="match status" value="1"/>
</dbReference>
<feature type="compositionally biased region" description="Basic residues" evidence="4">
    <location>
        <begin position="258"/>
        <end position="267"/>
    </location>
</feature>
<dbReference type="GO" id="GO:0160150">
    <property type="term" value="F:tRNA pseudouridine(13) synthase activity"/>
    <property type="evidence" value="ECO:0007669"/>
    <property type="project" value="UniProtKB-EC"/>
</dbReference>
<keyword evidence="7" id="KW-1185">Reference proteome</keyword>
<dbReference type="GO" id="GO:0003723">
    <property type="term" value="F:RNA binding"/>
    <property type="evidence" value="ECO:0007669"/>
    <property type="project" value="InterPro"/>
</dbReference>
<dbReference type="Pfam" id="PF01142">
    <property type="entry name" value="TruD"/>
    <property type="match status" value="1"/>
</dbReference>
<dbReference type="InterPro" id="IPR011760">
    <property type="entry name" value="PsdUridine_synth_TruD_insert"/>
</dbReference>
<protein>
    <submittedName>
        <fullName evidence="6">Multisubstrate pseudouridine synthase 7</fullName>
        <ecNumber evidence="6">5.4.99.27</ecNumber>
    </submittedName>
</protein>
<dbReference type="PROSITE" id="PS01268">
    <property type="entry name" value="UPF0024"/>
    <property type="match status" value="1"/>
</dbReference>
<keyword evidence="3 6" id="KW-0413">Isomerase</keyword>
<dbReference type="PANTHER" id="PTHR13326:SF21">
    <property type="entry name" value="PSEUDOURIDYLATE SYNTHASE PUS7L"/>
    <property type="match status" value="1"/>
</dbReference>
<dbReference type="SUPFAM" id="SSF55120">
    <property type="entry name" value="Pseudouridine synthase"/>
    <property type="match status" value="1"/>
</dbReference>
<evidence type="ECO:0000256" key="3">
    <source>
        <dbReference type="ARBA" id="ARBA00023235"/>
    </source>
</evidence>
<dbReference type="GO" id="GO:0008033">
    <property type="term" value="P:tRNA processing"/>
    <property type="evidence" value="ECO:0007669"/>
    <property type="project" value="UniProtKB-KW"/>
</dbReference>
<evidence type="ECO:0000256" key="1">
    <source>
        <dbReference type="ARBA" id="ARBA00007953"/>
    </source>
</evidence>
<dbReference type="OrthoDB" id="447290at2759"/>
<dbReference type="EMBL" id="JANBPY010000515">
    <property type="protein sequence ID" value="KAJ1966414.1"/>
    <property type="molecule type" value="Genomic_DNA"/>
</dbReference>
<proteinExistence type="inferred from homology"/>
<evidence type="ECO:0000313" key="7">
    <source>
        <dbReference type="Proteomes" id="UP001150925"/>
    </source>
</evidence>
<feature type="compositionally biased region" description="Polar residues" evidence="4">
    <location>
        <begin position="32"/>
        <end position="46"/>
    </location>
</feature>
<dbReference type="PIRSF" id="PIRSF037016">
    <property type="entry name" value="Pseudouridin_synth_euk_prd"/>
    <property type="match status" value="1"/>
</dbReference>
<feature type="compositionally biased region" description="Low complexity" evidence="4">
    <location>
        <begin position="137"/>
        <end position="157"/>
    </location>
</feature>
<dbReference type="InterPro" id="IPR020103">
    <property type="entry name" value="PsdUridine_synth_cat_dom_sf"/>
</dbReference>
<feature type="domain" description="TRUD" evidence="5">
    <location>
        <begin position="412"/>
        <end position="657"/>
    </location>
</feature>
<sequence length="743" mass="82978">MSTDPHKSQLKRASDPLEGQDAKIIKTEESSCDSTPNGTNGDPVVTLSTSEDVESVQPDELEVPGKVSWESQVGILCYRTPGLAPCQGIIKHISADFLVQEVGCDGQVVEFHTAGIPREEMSNSSKPAEEESQNTSVETAPTVPEPVEATEPTVGTTEAKESAEGPIPKDQVDQFQTWLSAEQQTQLLDMLEKQDKQQVIQFQSSMDKEARREFHCALRKVFEGNLQSRTVEGQLEISWSTNRQLRDPRDDKRDNSRRGRGRGRGRGGSRFGQRESGQGSSYAEESKKLWQSLPGSGPHLMFTMCKDNRDTMDAIQIVGALGGIYRKHITYAGIKDRRAITTQRVTCQRASIMRLASLNEQLHGIRLGDFCRVPELLKMGSLYGNRFTIILRHLTTEESEARASVEHWLKNGFVNYFGLQRFGTTTSSTHRVGAALLSSQWQEAVQCILNPRQGGNEREAVAQARQEWVANQDPKAIMDKFPNSFAAERAILHHLAKRGLRDYAGAMQAIPYHLLTLYLHSYQSYVWNHMVSARISRYGSDALVKGDLVMSRHTPDLPSTDGETPTDVTADASAPVASTASFNKPPVQVYDPATMADQYTLADLVLPLPGFDVLYPTHDINAEYVTFMQRDGLDPHAMKRNVKTYSLPGSYRHVFAMPQDAQYQFLRYADPQMPLVVTDWDRATGQSVDVKRTVDDGPFSALQLSFTLQSSQYATMCLRELTRACTSQDHHMELSKKHNNQES</sequence>
<dbReference type="InterPro" id="IPR020119">
    <property type="entry name" value="PsdUridine_synth_TruD_CS"/>
</dbReference>
<feature type="region of interest" description="Disordered" evidence="4">
    <location>
        <begin position="1"/>
        <end position="46"/>
    </location>
</feature>